<dbReference type="EMBL" id="JARFPK010000014">
    <property type="protein sequence ID" value="MDF0590568.1"/>
    <property type="molecule type" value="Genomic_DNA"/>
</dbReference>
<reference evidence="1 2" key="1">
    <citation type="submission" date="2023-03" db="EMBL/GenBank/DDBJ databases">
        <title>WGS of Methanotrichaceae archaeon Mx.</title>
        <authorList>
            <person name="Sorokin D.Y."/>
            <person name="Merkel A.Y."/>
        </authorList>
    </citation>
    <scope>NUCLEOTIDE SEQUENCE [LARGE SCALE GENOMIC DNA]</scope>
    <source>
        <strain evidence="1 2">Mx</strain>
    </source>
</reference>
<accession>A0ABT5X795</accession>
<keyword evidence="2" id="KW-1185">Reference proteome</keyword>
<dbReference type="Proteomes" id="UP001220010">
    <property type="component" value="Unassembled WGS sequence"/>
</dbReference>
<proteinExistence type="predicted"/>
<comment type="caution">
    <text evidence="1">The sequence shown here is derived from an EMBL/GenBank/DDBJ whole genome shotgun (WGS) entry which is preliminary data.</text>
</comment>
<evidence type="ECO:0000313" key="1">
    <source>
        <dbReference type="EMBL" id="MDF0590568.1"/>
    </source>
</evidence>
<organism evidence="1 2">
    <name type="scientific">Candidatus Methanocrinis natronophilus</name>
    <dbReference type="NCBI Taxonomy" id="3033396"/>
    <lineage>
        <taxon>Archaea</taxon>
        <taxon>Methanobacteriati</taxon>
        <taxon>Methanobacteriota</taxon>
        <taxon>Stenosarchaea group</taxon>
        <taxon>Methanomicrobia</taxon>
        <taxon>Methanotrichales</taxon>
        <taxon>Methanotrichaceae</taxon>
        <taxon>Methanocrinis</taxon>
    </lineage>
</organism>
<name>A0ABT5X795_9EURY</name>
<evidence type="ECO:0008006" key="3">
    <source>
        <dbReference type="Google" id="ProtNLM"/>
    </source>
</evidence>
<protein>
    <recommendedName>
        <fullName evidence="3">ATP-binding protein</fullName>
    </recommendedName>
</protein>
<gene>
    <name evidence="1" type="ORF">P0O15_05185</name>
</gene>
<sequence length="40" mass="4851">MKMERRGKGVYRIFETAREVYWTTVYHQGSEMRLLLSVDL</sequence>
<dbReference type="RefSeq" id="WP_316966313.1">
    <property type="nucleotide sequence ID" value="NZ_JARFPK010000014.1"/>
</dbReference>
<evidence type="ECO:0000313" key="2">
    <source>
        <dbReference type="Proteomes" id="UP001220010"/>
    </source>
</evidence>